<dbReference type="AlphaFoldDB" id="A0A498H3V3"/>
<reference evidence="1 2" key="1">
    <citation type="journal article" date="2015" name="Int. J. Syst. Evol. Microbiol.">
        <title>Methanoculleus taiwanensis sp. nov., a methanogen isolated from deep marine sediment at the deformation front area near Taiwan.</title>
        <authorList>
            <person name="Weng C.Y."/>
            <person name="Chen S.C."/>
            <person name="Lai M.C."/>
            <person name="Wu S.Y."/>
            <person name="Lin S."/>
            <person name="Yang T.F."/>
            <person name="Chen P.C."/>
        </authorList>
    </citation>
    <scope>NUCLEOTIDE SEQUENCE [LARGE SCALE GENOMIC DNA]</scope>
    <source>
        <strain evidence="1 2">CYW4</strain>
    </source>
</reference>
<name>A0A498H3V3_9EURY</name>
<comment type="caution">
    <text evidence="1">The sequence shown here is derived from an EMBL/GenBank/DDBJ whole genome shotgun (WGS) entry which is preliminary data.</text>
</comment>
<dbReference type="Proteomes" id="UP000290932">
    <property type="component" value="Unassembled WGS sequence"/>
</dbReference>
<keyword evidence="2" id="KW-1185">Reference proteome</keyword>
<gene>
    <name evidence="1" type="ORF">ABH15_09005</name>
</gene>
<dbReference type="EMBL" id="LHQS01000002">
    <property type="protein sequence ID" value="RXE56584.1"/>
    <property type="molecule type" value="Genomic_DNA"/>
</dbReference>
<proteinExistence type="predicted"/>
<evidence type="ECO:0000313" key="1">
    <source>
        <dbReference type="EMBL" id="RXE56584.1"/>
    </source>
</evidence>
<evidence type="ECO:0008006" key="3">
    <source>
        <dbReference type="Google" id="ProtNLM"/>
    </source>
</evidence>
<accession>A0A498H3V3</accession>
<organism evidence="1 2">
    <name type="scientific">Methanoculleus taiwanensis</name>
    <dbReference type="NCBI Taxonomy" id="1550565"/>
    <lineage>
        <taxon>Archaea</taxon>
        <taxon>Methanobacteriati</taxon>
        <taxon>Methanobacteriota</taxon>
        <taxon>Stenosarchaea group</taxon>
        <taxon>Methanomicrobia</taxon>
        <taxon>Methanomicrobiales</taxon>
        <taxon>Methanomicrobiaceae</taxon>
        <taxon>Methanoculleus</taxon>
    </lineage>
</organism>
<evidence type="ECO:0000313" key="2">
    <source>
        <dbReference type="Proteomes" id="UP000290932"/>
    </source>
</evidence>
<sequence>MLAVPALGAQGDVVRSVSTETPSVGDTVEVTITVPPGSIMGIVETIPGGFAFAGTTLPEGRYRVSGQQIILSAIDDTEIVYTLSAGQNGNCVISGVWEDFGTGETGEIAETSLTATGTGSAAAHEAPGFGIAVAAGALLLAGRRCLR</sequence>
<protein>
    <recommendedName>
        <fullName evidence="3">PGF-CTERM sorting domain-containing protein</fullName>
    </recommendedName>
</protein>